<keyword evidence="1" id="KW-0472">Membrane</keyword>
<keyword evidence="1" id="KW-0812">Transmembrane</keyword>
<evidence type="ECO:0000256" key="1">
    <source>
        <dbReference type="SAM" id="Phobius"/>
    </source>
</evidence>
<organism evidence="2">
    <name type="scientific">uncultured Poribacteria bacterium 64K2</name>
    <dbReference type="NCBI Taxonomy" id="309182"/>
    <lineage>
        <taxon>Bacteria</taxon>
        <taxon>Candidatus Poribacteria</taxon>
        <taxon>environmental samples</taxon>
    </lineage>
</organism>
<dbReference type="EMBL" id="AY713479">
    <property type="protein sequence ID" value="AAZ41369.1"/>
    <property type="molecule type" value="Genomic_DNA"/>
</dbReference>
<keyword evidence="1" id="KW-1133">Transmembrane helix</keyword>
<reference evidence="2" key="1">
    <citation type="journal article" date="2006" name="Environ. Microbiol.">
        <title>Analysis of the first genome fragment from the marine sponge-associated, novel candidate phylum Poribacteria by environmental genomics.</title>
        <authorList>
            <person name="Fieseler L."/>
            <person name="Quaiser A."/>
            <person name="Schleper C."/>
            <person name="Hentschel U."/>
        </authorList>
    </citation>
    <scope>NUCLEOTIDE SEQUENCE</scope>
</reference>
<sequence length="231" mass="25251">MFKHINLSVLGGAFVVVVLLCVGIHFYIQWDNKRFVAEIGEPPQFTTLSEPAAEIPNDGTQADGQNARIEPVEFVSENAVVPESEPVEDPERMDEEVSTPQVDALETASEFDATPLLSAFGLPEEVTALFDEEAGEADFEGAQAHLIEEYGPSPEIEAIIDKLKQMSGGPVKLDDLTELFEAWIQVLPEEEQGTRRQLMDVLTQLHQAKALGADAEVGIEVHVIDADPLSD</sequence>
<evidence type="ECO:0000313" key="2">
    <source>
        <dbReference type="EMBL" id="AAZ41369.1"/>
    </source>
</evidence>
<accession>Q24M52</accession>
<proteinExistence type="predicted"/>
<dbReference type="AlphaFoldDB" id="Q24M52"/>
<protein>
    <submittedName>
        <fullName evidence="2">Uncharacterized protein</fullName>
    </submittedName>
</protein>
<name>Q24M52_9BACT</name>
<feature type="transmembrane region" description="Helical" evidence="1">
    <location>
        <begin position="7"/>
        <end position="28"/>
    </location>
</feature>